<sequence>MTSEEAVGGGRPLPLEYKANRRLGNAVGLGNEQAFVRCARRRGRPRPLGNTSDRRLGNAVIFGKERASRRRARRLGSYNGRKHLLKRSERVCETRSI</sequence>
<keyword evidence="2" id="KW-1185">Reference proteome</keyword>
<dbReference type="Proteomes" id="UP001066276">
    <property type="component" value="Chromosome 3_2"/>
</dbReference>
<dbReference type="EMBL" id="JANPWB010000006">
    <property type="protein sequence ID" value="KAJ1182188.1"/>
    <property type="molecule type" value="Genomic_DNA"/>
</dbReference>
<dbReference type="AlphaFoldDB" id="A0AAV7U0A5"/>
<comment type="caution">
    <text evidence="1">The sequence shown here is derived from an EMBL/GenBank/DDBJ whole genome shotgun (WGS) entry which is preliminary data.</text>
</comment>
<evidence type="ECO:0000313" key="1">
    <source>
        <dbReference type="EMBL" id="KAJ1182188.1"/>
    </source>
</evidence>
<evidence type="ECO:0000313" key="2">
    <source>
        <dbReference type="Proteomes" id="UP001066276"/>
    </source>
</evidence>
<reference evidence="1" key="1">
    <citation type="journal article" date="2022" name="bioRxiv">
        <title>Sequencing and chromosome-scale assembly of the giantPleurodeles waltlgenome.</title>
        <authorList>
            <person name="Brown T."/>
            <person name="Elewa A."/>
            <person name="Iarovenko S."/>
            <person name="Subramanian E."/>
            <person name="Araus A.J."/>
            <person name="Petzold A."/>
            <person name="Susuki M."/>
            <person name="Suzuki K.-i.T."/>
            <person name="Hayashi T."/>
            <person name="Toyoda A."/>
            <person name="Oliveira C."/>
            <person name="Osipova E."/>
            <person name="Leigh N.D."/>
            <person name="Simon A."/>
            <person name="Yun M.H."/>
        </authorList>
    </citation>
    <scope>NUCLEOTIDE SEQUENCE</scope>
    <source>
        <strain evidence="1">20211129_DDA</strain>
        <tissue evidence="1">Liver</tissue>
    </source>
</reference>
<accession>A0AAV7U0A5</accession>
<proteinExistence type="predicted"/>
<organism evidence="1 2">
    <name type="scientific">Pleurodeles waltl</name>
    <name type="common">Iberian ribbed newt</name>
    <dbReference type="NCBI Taxonomy" id="8319"/>
    <lineage>
        <taxon>Eukaryota</taxon>
        <taxon>Metazoa</taxon>
        <taxon>Chordata</taxon>
        <taxon>Craniata</taxon>
        <taxon>Vertebrata</taxon>
        <taxon>Euteleostomi</taxon>
        <taxon>Amphibia</taxon>
        <taxon>Batrachia</taxon>
        <taxon>Caudata</taxon>
        <taxon>Salamandroidea</taxon>
        <taxon>Salamandridae</taxon>
        <taxon>Pleurodelinae</taxon>
        <taxon>Pleurodeles</taxon>
    </lineage>
</organism>
<name>A0AAV7U0A5_PLEWA</name>
<gene>
    <name evidence="1" type="ORF">NDU88_007382</name>
</gene>
<protein>
    <submittedName>
        <fullName evidence="1">Uncharacterized protein</fullName>
    </submittedName>
</protein>